<comment type="subcellular location">
    <subcellularLocation>
        <location evidence="1">Nucleus</location>
        <location evidence="1">Nucleolus</location>
    </subcellularLocation>
</comment>
<evidence type="ECO:0000256" key="9">
    <source>
        <dbReference type="SAM" id="MobiDB-lite"/>
    </source>
</evidence>
<dbReference type="Proteomes" id="UP001055439">
    <property type="component" value="Chromosome 8"/>
</dbReference>
<evidence type="ECO:0000256" key="5">
    <source>
        <dbReference type="ARBA" id="ARBA00022853"/>
    </source>
</evidence>
<keyword evidence="5" id="KW-0156">Chromatin regulator</keyword>
<evidence type="ECO:0000256" key="4">
    <source>
        <dbReference type="ARBA" id="ARBA00022801"/>
    </source>
</evidence>
<dbReference type="GO" id="GO:0016787">
    <property type="term" value="F:hydrolase activity"/>
    <property type="evidence" value="ECO:0007669"/>
    <property type="project" value="UniProtKB-KW"/>
</dbReference>
<dbReference type="OrthoDB" id="40134at2759"/>
<evidence type="ECO:0000313" key="12">
    <source>
        <dbReference type="Proteomes" id="UP001055439"/>
    </source>
</evidence>
<proteinExistence type="inferred from homology"/>
<dbReference type="AlphaFoldDB" id="A0A9E7KR52"/>
<evidence type="ECO:0000256" key="7">
    <source>
        <dbReference type="ARBA" id="ARBA00023163"/>
    </source>
</evidence>
<dbReference type="Pfam" id="PF17800">
    <property type="entry name" value="NPL"/>
    <property type="match status" value="1"/>
</dbReference>
<keyword evidence="4" id="KW-0378">Hydrolase</keyword>
<accession>A0A9E7KR52</accession>
<dbReference type="EMBL" id="CP097510">
    <property type="protein sequence ID" value="URE26451.1"/>
    <property type="molecule type" value="Genomic_DNA"/>
</dbReference>
<feature type="compositionally biased region" description="Acidic residues" evidence="9">
    <location>
        <begin position="223"/>
        <end position="270"/>
    </location>
</feature>
<dbReference type="Gene3D" id="2.60.120.340">
    <property type="entry name" value="Nucleoplasmin core domain"/>
    <property type="match status" value="1"/>
</dbReference>
<keyword evidence="3" id="KW-0678">Repressor</keyword>
<organism evidence="11 12">
    <name type="scientific">Musa troglodytarum</name>
    <name type="common">fe'i banana</name>
    <dbReference type="NCBI Taxonomy" id="320322"/>
    <lineage>
        <taxon>Eukaryota</taxon>
        <taxon>Viridiplantae</taxon>
        <taxon>Streptophyta</taxon>
        <taxon>Embryophyta</taxon>
        <taxon>Tracheophyta</taxon>
        <taxon>Spermatophyta</taxon>
        <taxon>Magnoliopsida</taxon>
        <taxon>Liliopsida</taxon>
        <taxon>Zingiberales</taxon>
        <taxon>Musaceae</taxon>
        <taxon>Musa</taxon>
    </lineage>
</organism>
<feature type="compositionally biased region" description="Basic and acidic residues" evidence="9">
    <location>
        <begin position="208"/>
        <end position="222"/>
    </location>
</feature>
<feature type="domain" description="Nucleoplasmin-like" evidence="10">
    <location>
        <begin position="55"/>
        <end position="144"/>
    </location>
</feature>
<sequence length="365" mass="39978">MDDPNPPKLLPLAFKSRLVASPKPKTLNLQLRGSCARLSPLSSQHSLLSSIAMEFWGLEVQPGKTVKVNPGENKYLHLSQASLGEIKDKGNDRVPIFVKFDNRKLVLGTLSAGNCAQIQYDLLFEKEFELSHGSKNTSIYFIGYKTEAQGDYDFMSDELDSQSESDEEDIQLVQNVKGKSEVKDEKPKLFGGKPNAQKSDATVNKPKPKIEEPKEDEKQKTNEDEDEDDDDDDDDDESEEDESGDDEDMLDGEDDSNEEDEDDSSDDEEEATPKQVETGKKRPAGSALKTPGQEKKAKLISPAGNQKTGGGGKKTGHIATPYPAKKGKSPANTNNSKKKGPKSAGIFSCTCQSEALHQNLAVARL</sequence>
<gene>
    <name evidence="11" type="ORF">MUK42_17718</name>
</gene>
<feature type="compositionally biased region" description="Basic and acidic residues" evidence="9">
    <location>
        <begin position="178"/>
        <end position="188"/>
    </location>
</feature>
<reference evidence="11" key="1">
    <citation type="submission" date="2022-05" db="EMBL/GenBank/DDBJ databases">
        <title>The Musa troglodytarum L. genome provides insights into the mechanism of non-climacteric behaviour and enrichment of carotenoids.</title>
        <authorList>
            <person name="Wang J."/>
        </authorList>
    </citation>
    <scope>NUCLEOTIDE SEQUENCE</scope>
    <source>
        <tissue evidence="11">Leaf</tissue>
    </source>
</reference>
<dbReference type="FunFam" id="2.60.120.340:FF:000004">
    <property type="entry name" value="Histone deacetylase HDT1"/>
    <property type="match status" value="1"/>
</dbReference>
<keyword evidence="6" id="KW-0805">Transcription regulation</keyword>
<dbReference type="InterPro" id="IPR041232">
    <property type="entry name" value="NPL"/>
</dbReference>
<evidence type="ECO:0000313" key="11">
    <source>
        <dbReference type="EMBL" id="URE26451.1"/>
    </source>
</evidence>
<keyword evidence="12" id="KW-1185">Reference proteome</keyword>
<evidence type="ECO:0000256" key="2">
    <source>
        <dbReference type="ARBA" id="ARBA00006673"/>
    </source>
</evidence>
<dbReference type="GO" id="GO:0006325">
    <property type="term" value="P:chromatin organization"/>
    <property type="evidence" value="ECO:0007669"/>
    <property type="project" value="UniProtKB-KW"/>
</dbReference>
<name>A0A9E7KR52_9LILI</name>
<evidence type="ECO:0000256" key="1">
    <source>
        <dbReference type="ARBA" id="ARBA00004604"/>
    </source>
</evidence>
<evidence type="ECO:0000256" key="8">
    <source>
        <dbReference type="ARBA" id="ARBA00023242"/>
    </source>
</evidence>
<protein>
    <submittedName>
        <fullName evidence="11">Histone deacetylase</fullName>
    </submittedName>
</protein>
<feature type="region of interest" description="Disordered" evidence="9">
    <location>
        <begin position="174"/>
        <end position="345"/>
    </location>
</feature>
<evidence type="ECO:0000256" key="3">
    <source>
        <dbReference type="ARBA" id="ARBA00022491"/>
    </source>
</evidence>
<evidence type="ECO:0000259" key="10">
    <source>
        <dbReference type="Pfam" id="PF17800"/>
    </source>
</evidence>
<dbReference type="GO" id="GO:0005730">
    <property type="term" value="C:nucleolus"/>
    <property type="evidence" value="ECO:0007669"/>
    <property type="project" value="UniProtKB-SubCell"/>
</dbReference>
<keyword evidence="8" id="KW-0539">Nucleus</keyword>
<comment type="similarity">
    <text evidence="2">Belongs to the histone deacetylase HD2 family.</text>
</comment>
<evidence type="ECO:0000256" key="6">
    <source>
        <dbReference type="ARBA" id="ARBA00023015"/>
    </source>
</evidence>
<keyword evidence="7" id="KW-0804">Transcription</keyword>